<dbReference type="Gene3D" id="2.70.70.10">
    <property type="entry name" value="Glucose Permease (Domain IIA)"/>
    <property type="match status" value="1"/>
</dbReference>
<dbReference type="AlphaFoldDB" id="A0A1X7AKA7"/>
<dbReference type="OrthoDB" id="9805070at2"/>
<proteinExistence type="predicted"/>
<dbReference type="CDD" id="cd12797">
    <property type="entry name" value="M23_peptidase"/>
    <property type="match status" value="1"/>
</dbReference>
<reference evidence="2 3" key="1">
    <citation type="submission" date="2017-03" db="EMBL/GenBank/DDBJ databases">
        <authorList>
            <person name="Afonso C.L."/>
            <person name="Miller P.J."/>
            <person name="Scott M.A."/>
            <person name="Spackman E."/>
            <person name="Goraichik I."/>
            <person name="Dimitrov K.M."/>
            <person name="Suarez D.L."/>
            <person name="Swayne D.E."/>
        </authorList>
    </citation>
    <scope>NUCLEOTIDE SEQUENCE [LARGE SCALE GENOMIC DNA]</scope>
    <source>
        <strain evidence="2">SB41UT1</strain>
    </source>
</reference>
<evidence type="ECO:0000313" key="2">
    <source>
        <dbReference type="EMBL" id="SMA47715.1"/>
    </source>
</evidence>
<dbReference type="RefSeq" id="WP_087110383.1">
    <property type="nucleotide sequence ID" value="NZ_CBCSCN010000003.1"/>
</dbReference>
<accession>A0A1X7AKA7</accession>
<dbReference type="EMBL" id="FWPT01000005">
    <property type="protein sequence ID" value="SMA47715.1"/>
    <property type="molecule type" value="Genomic_DNA"/>
</dbReference>
<dbReference type="SUPFAM" id="SSF51261">
    <property type="entry name" value="Duplicated hybrid motif"/>
    <property type="match status" value="1"/>
</dbReference>
<dbReference type="EC" id="3.4.24.-" evidence="2"/>
<dbReference type="PANTHER" id="PTHR21666:SF270">
    <property type="entry name" value="MUREIN HYDROLASE ACTIVATOR ENVC"/>
    <property type="match status" value="1"/>
</dbReference>
<dbReference type="Pfam" id="PF01551">
    <property type="entry name" value="Peptidase_M23"/>
    <property type="match status" value="1"/>
</dbReference>
<sequence>MLQLFLLKRLQQTLFMTLISVPVLGFDNSDKTPSGVQVLTEELVLMKGEALWLQLPCPASRCEACLENQPLNLFPSPLNNENQSMALIATPLDGESCYTLKVRKKGRDWQDYILTTEEPDYPEEALSVNPDMVKPPEQALERIQRERKEIASALNTTTQGMIAGAMQLPVPLQKITSPFGIRRLYNGTVKSRHTGVDLRAAEGTPVQAPQRGIVRMAQNNWYTGGHLILDHGLGITTSYFHLSELLVNPGDEVKAGQLIAKTGATGRVTGPHLHWGVHIQGVPVNPLKFVEDLNAFFLNRN</sequence>
<dbReference type="PANTHER" id="PTHR21666">
    <property type="entry name" value="PEPTIDASE-RELATED"/>
    <property type="match status" value="1"/>
</dbReference>
<dbReference type="Proteomes" id="UP000196573">
    <property type="component" value="Unassembled WGS sequence"/>
</dbReference>
<keyword evidence="2" id="KW-0378">Hydrolase</keyword>
<evidence type="ECO:0000313" key="3">
    <source>
        <dbReference type="Proteomes" id="UP000196573"/>
    </source>
</evidence>
<feature type="domain" description="M23ase beta-sheet core" evidence="1">
    <location>
        <begin position="192"/>
        <end position="286"/>
    </location>
</feature>
<protein>
    <submittedName>
        <fullName evidence="2">Murein DD-endopeptidase MepM</fullName>
        <ecNumber evidence="2">3.4.24.-</ecNumber>
    </submittedName>
</protein>
<dbReference type="GO" id="GO:0004222">
    <property type="term" value="F:metalloendopeptidase activity"/>
    <property type="evidence" value="ECO:0007669"/>
    <property type="project" value="TreeGrafter"/>
</dbReference>
<evidence type="ECO:0000259" key="1">
    <source>
        <dbReference type="Pfam" id="PF01551"/>
    </source>
</evidence>
<name>A0A1X7AKA7_9GAMM</name>
<keyword evidence="3" id="KW-1185">Reference proteome</keyword>
<gene>
    <name evidence="2" type="primary">mepM_4</name>
    <name evidence="2" type="ORF">EHSB41UT_02522</name>
</gene>
<dbReference type="InterPro" id="IPR011055">
    <property type="entry name" value="Dup_hybrid_motif"/>
</dbReference>
<organism evidence="2 3">
    <name type="scientific">Parendozoicomonas haliclonae</name>
    <dbReference type="NCBI Taxonomy" id="1960125"/>
    <lineage>
        <taxon>Bacteria</taxon>
        <taxon>Pseudomonadati</taxon>
        <taxon>Pseudomonadota</taxon>
        <taxon>Gammaproteobacteria</taxon>
        <taxon>Oceanospirillales</taxon>
        <taxon>Endozoicomonadaceae</taxon>
        <taxon>Parendozoicomonas</taxon>
    </lineage>
</organism>
<dbReference type="InterPro" id="IPR050570">
    <property type="entry name" value="Cell_wall_metabolism_enzyme"/>
</dbReference>
<dbReference type="InterPro" id="IPR016047">
    <property type="entry name" value="M23ase_b-sheet_dom"/>
</dbReference>